<accession>A0ABW2HUX1</accession>
<dbReference type="EMBL" id="JBHTBJ010000017">
    <property type="protein sequence ID" value="MFC7276880.1"/>
    <property type="molecule type" value="Genomic_DNA"/>
</dbReference>
<evidence type="ECO:0000313" key="2">
    <source>
        <dbReference type="Proteomes" id="UP001596548"/>
    </source>
</evidence>
<protein>
    <submittedName>
        <fullName evidence="1">Uncharacterized protein</fullName>
    </submittedName>
</protein>
<proteinExistence type="predicted"/>
<comment type="caution">
    <text evidence="1">The sequence shown here is derived from an EMBL/GenBank/DDBJ whole genome shotgun (WGS) entry which is preliminary data.</text>
</comment>
<reference evidence="2" key="1">
    <citation type="journal article" date="2019" name="Int. J. Syst. Evol. Microbiol.">
        <title>The Global Catalogue of Microorganisms (GCM) 10K type strain sequencing project: providing services to taxonomists for standard genome sequencing and annotation.</title>
        <authorList>
            <consortium name="The Broad Institute Genomics Platform"/>
            <consortium name="The Broad Institute Genome Sequencing Center for Infectious Disease"/>
            <person name="Wu L."/>
            <person name="Ma J."/>
        </authorList>
    </citation>
    <scope>NUCLEOTIDE SEQUENCE [LARGE SCALE GENOMIC DNA]</scope>
    <source>
        <strain evidence="2">XZYJT-10</strain>
    </source>
</reference>
<dbReference type="RefSeq" id="WP_378971759.1">
    <property type="nucleotide sequence ID" value="NZ_JBHTBJ010000017.1"/>
</dbReference>
<name>A0ABW2HUX1_9ACTN</name>
<gene>
    <name evidence="1" type="ORF">ACFQS1_23055</name>
</gene>
<sequence length="57" mass="6561">MERRVVVKRHMVTKDAVKRFAVRSTRASAQLERRAVPAGYVRSAQVEQLLAERQPRA</sequence>
<evidence type="ECO:0000313" key="1">
    <source>
        <dbReference type="EMBL" id="MFC7276880.1"/>
    </source>
</evidence>
<dbReference type="Proteomes" id="UP001596548">
    <property type="component" value="Unassembled WGS sequence"/>
</dbReference>
<organism evidence="1 2">
    <name type="scientific">Paractinoplanes rhizophilus</name>
    <dbReference type="NCBI Taxonomy" id="1416877"/>
    <lineage>
        <taxon>Bacteria</taxon>
        <taxon>Bacillati</taxon>
        <taxon>Actinomycetota</taxon>
        <taxon>Actinomycetes</taxon>
        <taxon>Micromonosporales</taxon>
        <taxon>Micromonosporaceae</taxon>
        <taxon>Paractinoplanes</taxon>
    </lineage>
</organism>
<keyword evidence="2" id="KW-1185">Reference proteome</keyword>